<name>A0A0G4ENI6_VITBC</name>
<dbReference type="EMBL" id="CDMY01000275">
    <property type="protein sequence ID" value="CEL99158.1"/>
    <property type="molecule type" value="Genomic_DNA"/>
</dbReference>
<evidence type="ECO:0000313" key="3">
    <source>
        <dbReference type="EMBL" id="CEL99158.1"/>
    </source>
</evidence>
<dbReference type="OMA" id="DSEMPTS"/>
<dbReference type="AlphaFoldDB" id="A0A0G4ENI6"/>
<feature type="compositionally biased region" description="Basic and acidic residues" evidence="1">
    <location>
        <begin position="90"/>
        <end position="105"/>
    </location>
</feature>
<evidence type="ECO:0000256" key="1">
    <source>
        <dbReference type="SAM" id="MobiDB-lite"/>
    </source>
</evidence>
<dbReference type="GO" id="GO:1903259">
    <property type="term" value="P:exon-exon junction complex disassembly"/>
    <property type="evidence" value="ECO:0007669"/>
    <property type="project" value="InterPro"/>
</dbReference>
<feature type="compositionally biased region" description="Basic residues" evidence="1">
    <location>
        <begin position="80"/>
        <end position="89"/>
    </location>
</feature>
<feature type="domain" description="WIBG Mago-binding" evidence="2">
    <location>
        <begin position="20"/>
        <end position="46"/>
    </location>
</feature>
<dbReference type="GO" id="GO:0005737">
    <property type="term" value="C:cytoplasm"/>
    <property type="evidence" value="ECO:0007669"/>
    <property type="project" value="TreeGrafter"/>
</dbReference>
<dbReference type="PANTHER" id="PTHR22959:SF0">
    <property type="entry name" value="PARTNER OF Y14 AND MAGO"/>
    <property type="match status" value="1"/>
</dbReference>
<gene>
    <name evidence="3" type="ORF">Vbra_2866</name>
</gene>
<organism evidence="3 4">
    <name type="scientific">Vitrella brassicaformis (strain CCMP3155)</name>
    <dbReference type="NCBI Taxonomy" id="1169540"/>
    <lineage>
        <taxon>Eukaryota</taxon>
        <taxon>Sar</taxon>
        <taxon>Alveolata</taxon>
        <taxon>Colpodellida</taxon>
        <taxon>Vitrellaceae</taxon>
        <taxon>Vitrella</taxon>
    </lineage>
</organism>
<accession>A0A0G4ENI6</accession>
<dbReference type="GO" id="GO:0035145">
    <property type="term" value="C:exon-exon junction complex"/>
    <property type="evidence" value="ECO:0007669"/>
    <property type="project" value="TreeGrafter"/>
</dbReference>
<protein>
    <recommendedName>
        <fullName evidence="2">WIBG Mago-binding domain-containing protein</fullName>
    </recommendedName>
</protein>
<dbReference type="InterPro" id="IPR036348">
    <property type="entry name" value="WIBG_N_sf"/>
</dbReference>
<dbReference type="SUPFAM" id="SSF101931">
    <property type="entry name" value="Pym (Within the bgcn gene intron protein, WIBG), N-terminal domain"/>
    <property type="match status" value="1"/>
</dbReference>
<feature type="region of interest" description="Disordered" evidence="1">
    <location>
        <begin position="49"/>
        <end position="153"/>
    </location>
</feature>
<reference evidence="3 4" key="1">
    <citation type="submission" date="2014-11" db="EMBL/GenBank/DDBJ databases">
        <authorList>
            <person name="Zhu J."/>
            <person name="Qi W."/>
            <person name="Song R."/>
        </authorList>
    </citation>
    <scope>NUCLEOTIDE SEQUENCE [LARGE SCALE GENOMIC DNA]</scope>
</reference>
<dbReference type="GO" id="GO:0003723">
    <property type="term" value="F:RNA binding"/>
    <property type="evidence" value="ECO:0007669"/>
    <property type="project" value="TreeGrafter"/>
</dbReference>
<dbReference type="STRING" id="1169540.A0A0G4ENI6"/>
<evidence type="ECO:0000259" key="2">
    <source>
        <dbReference type="SMART" id="SM01273"/>
    </source>
</evidence>
<dbReference type="InterPro" id="IPR015362">
    <property type="entry name" value="WIBG_mago-bd"/>
</dbReference>
<dbReference type="Proteomes" id="UP000041254">
    <property type="component" value="Unassembled WGS sequence"/>
</dbReference>
<evidence type="ECO:0000313" key="4">
    <source>
        <dbReference type="Proteomes" id="UP000041254"/>
    </source>
</evidence>
<dbReference type="OrthoDB" id="21625at2759"/>
<dbReference type="PANTHER" id="PTHR22959">
    <property type="entry name" value="PYM PROTEIN"/>
    <property type="match status" value="1"/>
</dbReference>
<dbReference type="VEuPathDB" id="CryptoDB:Vbra_2866"/>
<keyword evidence="4" id="KW-1185">Reference proteome</keyword>
<dbReference type="InParanoid" id="A0A0G4ENI6"/>
<feature type="compositionally biased region" description="Basic and acidic residues" evidence="1">
    <location>
        <begin position="113"/>
        <end position="137"/>
    </location>
</feature>
<feature type="region of interest" description="Disordered" evidence="1">
    <location>
        <begin position="167"/>
        <end position="204"/>
    </location>
</feature>
<proteinExistence type="predicted"/>
<dbReference type="SMART" id="SM01273">
    <property type="entry name" value="Mago-bind"/>
    <property type="match status" value="1"/>
</dbReference>
<feature type="compositionally biased region" description="Basic and acidic residues" evidence="1">
    <location>
        <begin position="49"/>
        <end position="60"/>
    </location>
</feature>
<sequence>MAQQTVVGAQGEKYVIKDGGERVIAASKRPDGTTRKEIRVREGYVPMEEQERFRSTEHYGKKGIPGYVPPDEEAPVKLSKNAKKRAKKREKAEKEEVEQVERQVTDKNYAPTHSRERTTDEDLVDGRAVDVKEKKNVADGLSSANPASSVLARPQLEQVASKLERLKATEAESDDDGCCKGKDTDKDKDASPSSAAKTAHEKKLRGLRKKLGEIQQLEEKMANGYQPLPEQLMKLSRKDDIAKEILELEDKHQEGD</sequence>
<feature type="compositionally biased region" description="Basic and acidic residues" evidence="1">
    <location>
        <begin position="177"/>
        <end position="190"/>
    </location>
</feature>
<dbReference type="Pfam" id="PF09282">
    <property type="entry name" value="Mago-bind"/>
    <property type="match status" value="1"/>
</dbReference>
<dbReference type="InterPro" id="IPR039333">
    <property type="entry name" value="PYM1"/>
</dbReference>